<name>C7Q881_CATAD</name>
<dbReference type="KEGG" id="cai:Caci_7240"/>
<dbReference type="HOGENOM" id="CLU_2506647_0_0_11"/>
<reference evidence="1 2" key="1">
    <citation type="journal article" date="2009" name="Stand. Genomic Sci.">
        <title>Complete genome sequence of Catenulispora acidiphila type strain (ID 139908).</title>
        <authorList>
            <person name="Copeland A."/>
            <person name="Lapidus A."/>
            <person name="Glavina Del Rio T."/>
            <person name="Nolan M."/>
            <person name="Lucas S."/>
            <person name="Chen F."/>
            <person name="Tice H."/>
            <person name="Cheng J.F."/>
            <person name="Bruce D."/>
            <person name="Goodwin L."/>
            <person name="Pitluck S."/>
            <person name="Mikhailova N."/>
            <person name="Pati A."/>
            <person name="Ivanova N."/>
            <person name="Mavromatis K."/>
            <person name="Chen A."/>
            <person name="Palaniappan K."/>
            <person name="Chain P."/>
            <person name="Land M."/>
            <person name="Hauser L."/>
            <person name="Chang Y.J."/>
            <person name="Jeffries C.D."/>
            <person name="Chertkov O."/>
            <person name="Brettin T."/>
            <person name="Detter J.C."/>
            <person name="Han C."/>
            <person name="Ali Z."/>
            <person name="Tindall B.J."/>
            <person name="Goker M."/>
            <person name="Bristow J."/>
            <person name="Eisen J.A."/>
            <person name="Markowitz V."/>
            <person name="Hugenholtz P."/>
            <person name="Kyrpides N.C."/>
            <person name="Klenk H.P."/>
        </authorList>
    </citation>
    <scope>NUCLEOTIDE SEQUENCE [LARGE SCALE GENOMIC DNA]</scope>
    <source>
        <strain evidence="2">DSM 44928 / JCM 14897 / NBRC 102108 / NRRL B-24433 / ID139908</strain>
    </source>
</reference>
<organism evidence="1 2">
    <name type="scientific">Catenulispora acidiphila (strain DSM 44928 / JCM 14897 / NBRC 102108 / NRRL B-24433 / ID139908)</name>
    <dbReference type="NCBI Taxonomy" id="479433"/>
    <lineage>
        <taxon>Bacteria</taxon>
        <taxon>Bacillati</taxon>
        <taxon>Actinomycetota</taxon>
        <taxon>Actinomycetes</taxon>
        <taxon>Catenulisporales</taxon>
        <taxon>Catenulisporaceae</taxon>
        <taxon>Catenulispora</taxon>
    </lineage>
</organism>
<evidence type="ECO:0000313" key="1">
    <source>
        <dbReference type="EMBL" id="ACU76069.1"/>
    </source>
</evidence>
<dbReference type="Proteomes" id="UP000000851">
    <property type="component" value="Chromosome"/>
</dbReference>
<accession>C7Q881</accession>
<protein>
    <submittedName>
        <fullName evidence="1">Uncharacterized protein</fullName>
    </submittedName>
</protein>
<gene>
    <name evidence="1" type="ordered locus">Caci_7240</name>
</gene>
<dbReference type="STRING" id="479433.Caci_7240"/>
<dbReference type="EMBL" id="CP001700">
    <property type="protein sequence ID" value="ACU76069.1"/>
    <property type="molecule type" value="Genomic_DNA"/>
</dbReference>
<dbReference type="AlphaFoldDB" id="C7Q881"/>
<keyword evidence="2" id="KW-1185">Reference proteome</keyword>
<evidence type="ECO:0000313" key="2">
    <source>
        <dbReference type="Proteomes" id="UP000000851"/>
    </source>
</evidence>
<sequence>MPTVSRYSYELARDRDLDTDSTEDQFWHVVRVDDAHDPPHLHTLCNRVLEEPVTRWRDYSVERMVDIICHQCLTGYVAEAGSQAA</sequence>
<dbReference type="InParanoid" id="C7Q881"/>
<proteinExistence type="predicted"/>